<protein>
    <submittedName>
        <fullName evidence="1">Uncharacterized protein</fullName>
    </submittedName>
</protein>
<evidence type="ECO:0000313" key="2">
    <source>
        <dbReference type="Proteomes" id="UP000182840"/>
    </source>
</evidence>
<dbReference type="STRING" id="1670800.BSQ44_24045"/>
<accession>A0A1L3SZH8</accession>
<reference evidence="2" key="1">
    <citation type="submission" date="2016-11" db="EMBL/GenBank/DDBJ databases">
        <title>Mesorhizobium oceanicum sp. nov., isolated from deep seawater in South China Sea.</title>
        <authorList>
            <person name="Fu G.-Y."/>
        </authorList>
    </citation>
    <scope>NUCLEOTIDE SEQUENCE [LARGE SCALE GENOMIC DNA]</scope>
    <source>
        <strain evidence="2">B7</strain>
    </source>
</reference>
<name>A0A1L3SZH8_9HYPH</name>
<dbReference type="Proteomes" id="UP000182840">
    <property type="component" value="Chromosome"/>
</dbReference>
<dbReference type="KEGG" id="meso:BSQ44_24045"/>
<proteinExistence type="predicted"/>
<dbReference type="EMBL" id="CP018171">
    <property type="protein sequence ID" value="APH74808.1"/>
    <property type="molecule type" value="Genomic_DNA"/>
</dbReference>
<dbReference type="AlphaFoldDB" id="A0A1L3SZH8"/>
<evidence type="ECO:0000313" key="1">
    <source>
        <dbReference type="EMBL" id="APH74808.1"/>
    </source>
</evidence>
<organism evidence="1 2">
    <name type="scientific">Aquibium oceanicum</name>
    <dbReference type="NCBI Taxonomy" id="1670800"/>
    <lineage>
        <taxon>Bacteria</taxon>
        <taxon>Pseudomonadati</taxon>
        <taxon>Pseudomonadota</taxon>
        <taxon>Alphaproteobacteria</taxon>
        <taxon>Hyphomicrobiales</taxon>
        <taxon>Phyllobacteriaceae</taxon>
        <taxon>Aquibium</taxon>
    </lineage>
</organism>
<keyword evidence="2" id="KW-1185">Reference proteome</keyword>
<gene>
    <name evidence="1" type="ORF">BSQ44_24045</name>
</gene>
<sequence>MIRPEPIRLAHGRKAHDGIFEADSGGSPWLAFDEGDDVVFWQPRTGDLATDCNRAFALGQDVIDNPATYSFDCNLNVFANPLDWLQAKRDGIVILDWSRAWSRLQDCPRIAIADELLFQFRRHFEPPHKPEIFVLTGRKAVAA</sequence>